<proteinExistence type="predicted"/>
<accession>A0ABN9WE91</accession>
<feature type="compositionally biased region" description="Basic residues" evidence="1">
    <location>
        <begin position="135"/>
        <end position="146"/>
    </location>
</feature>
<name>A0ABN9WE91_9DINO</name>
<dbReference type="Proteomes" id="UP001189429">
    <property type="component" value="Unassembled WGS sequence"/>
</dbReference>
<feature type="compositionally biased region" description="Low complexity" evidence="1">
    <location>
        <begin position="41"/>
        <end position="56"/>
    </location>
</feature>
<comment type="caution">
    <text evidence="3">The sequence shown here is derived from an EMBL/GenBank/DDBJ whole genome shotgun (WGS) entry which is preliminary data.</text>
</comment>
<keyword evidence="2" id="KW-0732">Signal</keyword>
<feature type="compositionally biased region" description="Pro residues" evidence="1">
    <location>
        <begin position="122"/>
        <end position="131"/>
    </location>
</feature>
<evidence type="ECO:0000256" key="1">
    <source>
        <dbReference type="SAM" id="MobiDB-lite"/>
    </source>
</evidence>
<evidence type="ECO:0000256" key="2">
    <source>
        <dbReference type="SAM" id="SignalP"/>
    </source>
</evidence>
<evidence type="ECO:0008006" key="5">
    <source>
        <dbReference type="Google" id="ProtNLM"/>
    </source>
</evidence>
<feature type="compositionally biased region" description="Basic residues" evidence="1">
    <location>
        <begin position="60"/>
        <end position="70"/>
    </location>
</feature>
<keyword evidence="4" id="KW-1185">Reference proteome</keyword>
<organism evidence="3 4">
    <name type="scientific">Prorocentrum cordatum</name>
    <dbReference type="NCBI Taxonomy" id="2364126"/>
    <lineage>
        <taxon>Eukaryota</taxon>
        <taxon>Sar</taxon>
        <taxon>Alveolata</taxon>
        <taxon>Dinophyceae</taxon>
        <taxon>Prorocentrales</taxon>
        <taxon>Prorocentraceae</taxon>
        <taxon>Prorocentrum</taxon>
    </lineage>
</organism>
<sequence>MAAEMAGPPAPPRRRPAAPALRALLRLAPALLGAAALLARPAGPRGLGPLVPSGGPDSRRPRRPRRRRIGRSGAGGFDRGVHRCGNSTAPWSVGGPDRVRAVDGLRSAAVAAAEAPRRRRGPVPPGAPRRGPPAARRRPRPAHARRGPCDRAEDDPEPGPRGRRCRCGRRAAGCGAGRARAVRRAGVCGRRGVCSLQQDPRQPTGAPPAADWTRGLSEAMTGAMRSGREQVVIVFSQQNCRWCEKLRPVLERAIVQRSKVASGADAAGSLLGSPLRVFVLDGEQFGAIGEQFGPSEVVSGHHVLWPS</sequence>
<feature type="region of interest" description="Disordered" evidence="1">
    <location>
        <begin position="41"/>
        <end position="97"/>
    </location>
</feature>
<dbReference type="EMBL" id="CAUYUJ010018571">
    <property type="protein sequence ID" value="CAK0884648.1"/>
    <property type="molecule type" value="Genomic_DNA"/>
</dbReference>
<evidence type="ECO:0000313" key="4">
    <source>
        <dbReference type="Proteomes" id="UP001189429"/>
    </source>
</evidence>
<reference evidence="3" key="1">
    <citation type="submission" date="2023-10" db="EMBL/GenBank/DDBJ databases">
        <authorList>
            <person name="Chen Y."/>
            <person name="Shah S."/>
            <person name="Dougan E. K."/>
            <person name="Thang M."/>
            <person name="Chan C."/>
        </authorList>
    </citation>
    <scope>NUCLEOTIDE SEQUENCE [LARGE SCALE GENOMIC DNA]</scope>
</reference>
<gene>
    <name evidence="3" type="ORF">PCOR1329_LOCUS66496</name>
</gene>
<evidence type="ECO:0000313" key="3">
    <source>
        <dbReference type="EMBL" id="CAK0884648.1"/>
    </source>
</evidence>
<feature type="chain" id="PRO_5045905340" description="Thioredoxin domain-containing protein" evidence="2">
    <location>
        <begin position="40"/>
        <end position="307"/>
    </location>
</feature>
<feature type="region of interest" description="Disordered" evidence="1">
    <location>
        <begin position="110"/>
        <end position="167"/>
    </location>
</feature>
<protein>
    <recommendedName>
        <fullName evidence="5">Thioredoxin domain-containing protein</fullName>
    </recommendedName>
</protein>
<feature type="signal peptide" evidence="2">
    <location>
        <begin position="1"/>
        <end position="39"/>
    </location>
</feature>